<keyword evidence="2" id="KW-1185">Reference proteome</keyword>
<gene>
    <name evidence="1" type="ORF">IEW27_22220</name>
</gene>
<organism evidence="1 2">
    <name type="scientific">Chryseobacterium muglaense</name>
    <dbReference type="NCBI Taxonomy" id="2893752"/>
    <lineage>
        <taxon>Bacteria</taxon>
        <taxon>Pseudomonadati</taxon>
        <taxon>Bacteroidota</taxon>
        <taxon>Flavobacteriia</taxon>
        <taxon>Flavobacteriales</taxon>
        <taxon>Weeksellaceae</taxon>
        <taxon>Chryseobacterium group</taxon>
        <taxon>Chryseobacterium</taxon>
    </lineage>
</organism>
<accession>A0ABR8ME16</accession>
<dbReference type="EMBL" id="JACXXP010000065">
    <property type="protein sequence ID" value="MBD3907291.1"/>
    <property type="molecule type" value="Genomic_DNA"/>
</dbReference>
<proteinExistence type="predicted"/>
<evidence type="ECO:0008006" key="3">
    <source>
        <dbReference type="Google" id="ProtNLM"/>
    </source>
</evidence>
<dbReference type="RefSeq" id="WP_191181634.1">
    <property type="nucleotide sequence ID" value="NZ_JACXXP010000065.1"/>
</dbReference>
<name>A0ABR8ME16_9FLAO</name>
<sequence length="153" mass="17301">MKIYLTYLCTFIICFSCSQNKNRAESADIFEKELKNIITDTTVINGALIELLDNNGKSSIRVNSKKYFLSGNIKAIAPCRFLRRDGRVLSFSYPDIGVDHTIIVQGRGGIQGILFKKDSIICGEYITSSSSYNIEEGADEILYFDFAHRTYKK</sequence>
<reference evidence="2" key="1">
    <citation type="submission" date="2023-07" db="EMBL/GenBank/DDBJ databases">
        <title>Description of novel Chryseobacterium sp. strain C-2.</title>
        <authorList>
            <person name="Saticioglu I.B."/>
        </authorList>
    </citation>
    <scope>NUCLEOTIDE SEQUENCE [LARGE SCALE GENOMIC DNA]</scope>
    <source>
        <strain evidence="2">C-2</strain>
    </source>
</reference>
<dbReference type="Proteomes" id="UP000603715">
    <property type="component" value="Unassembled WGS sequence"/>
</dbReference>
<protein>
    <recommendedName>
        <fullName evidence="3">Lipoprotein</fullName>
    </recommendedName>
</protein>
<evidence type="ECO:0000313" key="1">
    <source>
        <dbReference type="EMBL" id="MBD3907291.1"/>
    </source>
</evidence>
<comment type="caution">
    <text evidence="1">The sequence shown here is derived from an EMBL/GenBank/DDBJ whole genome shotgun (WGS) entry which is preliminary data.</text>
</comment>
<evidence type="ECO:0000313" key="2">
    <source>
        <dbReference type="Proteomes" id="UP000603715"/>
    </source>
</evidence>